<protein>
    <submittedName>
        <fullName evidence="2">Uncharacterized protein</fullName>
    </submittedName>
</protein>
<reference evidence="3" key="2">
    <citation type="journal article" date="2011" name="PLoS Pathog.">
        <title>Comparative genomics yields insights into niche adaptation of plant vascular wilt pathogens.</title>
        <authorList>
            <person name="Klosterman S.J."/>
            <person name="Subbarao K.V."/>
            <person name="Kang S."/>
            <person name="Veronese P."/>
            <person name="Gold S.E."/>
            <person name="Thomma B.P.H.J."/>
            <person name="Chen Z."/>
            <person name="Henrissat B."/>
            <person name="Lee Y.-H."/>
            <person name="Park J."/>
            <person name="Garcia-Pedrajas M.D."/>
            <person name="Barbara D.J."/>
            <person name="Anchieta A."/>
            <person name="de Jonge R."/>
            <person name="Santhanam P."/>
            <person name="Maruthachalam K."/>
            <person name="Atallah Z."/>
            <person name="Amyotte S.G."/>
            <person name="Paz Z."/>
            <person name="Inderbitzin P."/>
            <person name="Hayes R.J."/>
            <person name="Heiman D.I."/>
            <person name="Young S."/>
            <person name="Zeng Q."/>
            <person name="Engels R."/>
            <person name="Galagan J."/>
            <person name="Cuomo C.A."/>
            <person name="Dobinson K.F."/>
            <person name="Ma L.-J."/>
        </authorList>
    </citation>
    <scope>NUCLEOTIDE SEQUENCE [LARGE SCALE GENOMIC DNA]</scope>
    <source>
        <strain evidence="3">VdLs.17 / ATCC MYA-4575 / FGSC 10137</strain>
    </source>
</reference>
<evidence type="ECO:0000313" key="2">
    <source>
        <dbReference type="EMBL" id="EGY15548.1"/>
    </source>
</evidence>
<accession>G2X980</accession>
<feature type="compositionally biased region" description="Polar residues" evidence="1">
    <location>
        <begin position="637"/>
        <end position="646"/>
    </location>
</feature>
<reference evidence="2 3" key="1">
    <citation type="submission" date="2008-03" db="EMBL/GenBank/DDBJ databases">
        <title>The Genome Sequence of Verticillium dahliae VdLs.17.</title>
        <authorList>
            <consortium name="The Broad Institute Genome Sequencing Platform"/>
            <person name="Ma L.-J.J."/>
            <person name="Klosterman S.J."/>
            <person name="Subbarao K."/>
            <person name="Dobinson K."/>
            <person name="Veronese P."/>
            <person name="Kang S."/>
            <person name="Gold S.E."/>
            <person name="Young S."/>
            <person name="Jaffe D."/>
            <person name="Gnerre S."/>
            <person name="Berlin A."/>
            <person name="Heiman D."/>
            <person name="Hepburn T."/>
            <person name="Sykes S."/>
            <person name="Alvarado L."/>
            <person name="Kodira C.D."/>
            <person name="Lander E."/>
            <person name="Galagan J."/>
            <person name="Nusbaum C."/>
            <person name="Birren B."/>
        </authorList>
    </citation>
    <scope>NUCLEOTIDE SEQUENCE [LARGE SCALE GENOMIC DNA]</scope>
    <source>
        <strain evidence="3">VdLs.17 / ATCC MYA-4575 / FGSC 10137</strain>
    </source>
</reference>
<dbReference type="eggNOG" id="ENOG502RK1H">
    <property type="taxonomic scope" value="Eukaryota"/>
</dbReference>
<feature type="compositionally biased region" description="Low complexity" evidence="1">
    <location>
        <begin position="117"/>
        <end position="126"/>
    </location>
</feature>
<dbReference type="Proteomes" id="UP000001611">
    <property type="component" value="Unassembled WGS sequence"/>
</dbReference>
<evidence type="ECO:0000256" key="1">
    <source>
        <dbReference type="SAM" id="MobiDB-lite"/>
    </source>
</evidence>
<feature type="compositionally biased region" description="Basic and acidic residues" evidence="1">
    <location>
        <begin position="667"/>
        <end position="685"/>
    </location>
</feature>
<gene>
    <name evidence="2" type="ORF">VDAG_06712</name>
</gene>
<dbReference type="GeneID" id="20708175"/>
<sequence length="707" mass="78196">MHRWRPSRGIRPLRPRMPRLRRPPRLGRAASPRQLAPASRTRRRLRCGLGPGEMQENRPDHDPDDHDQRDHLRSIGHVVHVRYAVPDNGHLDGSRQGRQDSKLDKGFGVLDQGDVEASSTAASSSAKVEPPEGRARRLARPAQRVVPRVAARRRLPEPQRRERQVEARDEEERDVDFDGRQVRGSELGDEAQERRGGEEEAQEADVAHVGDLDVFRCQGAEPLQVEGEPDAEAVEAGTADGLTELHGGTDSMGGRAGAMLLHGGTGGSSIFAARNGDRGALVDTLNDLVLYHGRLAKLVVPHGGASWGRWTLPARSDMHGDVYDAGRVNVLISLTITRMWGRQGRGAVLKAMLVDSDGILDVKNDLMSLAKHEGSEEALERSCAEETQDDASLIAAHVQVRLRSHALSIWNGARVRFSDIMSSQLGVMEVWITRSMTTATFKNDACQRPHQESPTRQVTERTRASRWLASVAPCGSLPCPYPFNMGNVAYAGAQLRVSTGSRTSYRMPYSLDRVVHQAKDTSLGLRFFASYDKKSCEMPVKPSIFPPSIEMQRWEDRGLGLLPAVGPSEPRRGAVREISSQGHRAITPVPEAYCTIPRGRKNSPEHGEGLTRAYQSQMCLTLRRRLRRPQGGPSRAQARNATSTFKARQRCRAVLEASDVSLHQKTTRLEGQKARTTRGSRETPSAKRRPSDRRQGAKRLANHRGPA</sequence>
<feature type="compositionally biased region" description="Basic residues" evidence="1">
    <location>
        <begin position="1"/>
        <end position="25"/>
    </location>
</feature>
<feature type="compositionally biased region" description="Low complexity" evidence="1">
    <location>
        <begin position="140"/>
        <end position="149"/>
    </location>
</feature>
<dbReference type="EMBL" id="DS572708">
    <property type="protein sequence ID" value="EGY15548.1"/>
    <property type="molecule type" value="Genomic_DNA"/>
</dbReference>
<feature type="region of interest" description="Disordered" evidence="1">
    <location>
        <begin position="114"/>
        <end position="204"/>
    </location>
</feature>
<organism evidence="2 3">
    <name type="scientific">Verticillium dahliae (strain VdLs.17 / ATCC MYA-4575 / FGSC 10137)</name>
    <name type="common">Verticillium wilt</name>
    <dbReference type="NCBI Taxonomy" id="498257"/>
    <lineage>
        <taxon>Eukaryota</taxon>
        <taxon>Fungi</taxon>
        <taxon>Dikarya</taxon>
        <taxon>Ascomycota</taxon>
        <taxon>Pezizomycotina</taxon>
        <taxon>Sordariomycetes</taxon>
        <taxon>Hypocreomycetidae</taxon>
        <taxon>Glomerellales</taxon>
        <taxon>Plectosphaerellaceae</taxon>
        <taxon>Verticillium</taxon>
    </lineage>
</organism>
<dbReference type="RefSeq" id="XP_009657711.1">
    <property type="nucleotide sequence ID" value="XM_009659416.1"/>
</dbReference>
<feature type="region of interest" description="Disordered" evidence="1">
    <location>
        <begin position="662"/>
        <end position="707"/>
    </location>
</feature>
<proteinExistence type="predicted"/>
<dbReference type="InParanoid" id="G2X980"/>
<evidence type="ECO:0000313" key="3">
    <source>
        <dbReference type="Proteomes" id="UP000001611"/>
    </source>
</evidence>
<feature type="compositionally biased region" description="Basic residues" evidence="1">
    <location>
        <begin position="686"/>
        <end position="707"/>
    </location>
</feature>
<dbReference type="OrthoDB" id="10679022at2759"/>
<feature type="compositionally biased region" description="Basic and acidic residues" evidence="1">
    <location>
        <begin position="89"/>
        <end position="105"/>
    </location>
</feature>
<dbReference type="HOGENOM" id="CLU_390395_0_0_1"/>
<dbReference type="KEGG" id="vda:VDAG_06712"/>
<name>G2X980_VERDV</name>
<feature type="region of interest" description="Disordered" evidence="1">
    <location>
        <begin position="625"/>
        <end position="646"/>
    </location>
</feature>
<feature type="compositionally biased region" description="Basic and acidic residues" evidence="1">
    <location>
        <begin position="55"/>
        <end position="70"/>
    </location>
</feature>
<feature type="region of interest" description="Disordered" evidence="1">
    <location>
        <begin position="87"/>
        <end position="106"/>
    </location>
</feature>
<dbReference type="AlphaFoldDB" id="G2X980"/>
<feature type="region of interest" description="Disordered" evidence="1">
    <location>
        <begin position="1"/>
        <end position="70"/>
    </location>
</feature>
<feature type="compositionally biased region" description="Basic and acidic residues" evidence="1">
    <location>
        <begin position="154"/>
        <end position="167"/>
    </location>
</feature>
<keyword evidence="3" id="KW-1185">Reference proteome</keyword>